<protein>
    <submittedName>
        <fullName evidence="8">DinG family ATP-dependent helicase YoaA</fullName>
    </submittedName>
</protein>
<keyword evidence="1" id="KW-0479">Metal-binding</keyword>
<dbReference type="InterPro" id="IPR045028">
    <property type="entry name" value="DinG/Rad3-like"/>
</dbReference>
<feature type="domain" description="Helicase ATP-binding" evidence="7">
    <location>
        <begin position="14"/>
        <end position="279"/>
    </location>
</feature>
<reference evidence="8" key="1">
    <citation type="submission" date="2018-06" db="EMBL/GenBank/DDBJ databases">
        <authorList>
            <person name="Zhirakovskaya E."/>
        </authorList>
    </citation>
    <scope>NUCLEOTIDE SEQUENCE</scope>
</reference>
<sequence length="645" mass="72027">MLNDVAQILGEKGPLADQIDQFSVREQQQQMAVAIQASFDQRQDLVVEAGTGTGKTFAYLVPALCSGKKVIISTGTKNLQDQLFKKDIPLVRQALKMPVTCALLKGRSNYLCLHRLKQQQSNLDNLPPKSIMQIQGISSWARQTTTGDVSEHVAIPEGDMLWSRVTSTSENCIGSDCDDFQQCHVMLARREAQSADLVVINHHLLLSDMSLMEDGFGELLPTADVYLIDEAHQLAEIASSFFGVGVSTQQFIELGSDIKKEYLAQINESKEIDQRADAVQKAARDLHLAFGSKAHRSAWNLVSKDKNIIAQITELDDCLTALKNELHPLCERSTEMESCFSRLVVLQEKLQQVSQESTPEHVHWFEVHQRSVSMHLTPLNIADAFQVKKQKKSGAWVFTSATLSVSGGFDYFVQGLGLTDYQSLLLESPFNYSQQALLYLPVGLPEPNNETYTGKVIDKAIEVLKKSEGHAFFLFTSFKALNIARDRLKKELAYPLFVQGEGPRDVILERFRKTPNAVLLGTNSFWEGVDVRGDALTCVIIDKLPFASPNDPVFQARLDALKEQGINPFMFYQLPKAVIMLKQGVGRLIRDASDYGVLMICDPRLKTKSYGKTFLKSLPAMPQSDSIIDIHNLYLRQRGAKVVNE</sequence>
<evidence type="ECO:0000256" key="1">
    <source>
        <dbReference type="ARBA" id="ARBA00022485"/>
    </source>
</evidence>
<organism evidence="8">
    <name type="scientific">hydrothermal vent metagenome</name>
    <dbReference type="NCBI Taxonomy" id="652676"/>
    <lineage>
        <taxon>unclassified sequences</taxon>
        <taxon>metagenomes</taxon>
        <taxon>ecological metagenomes</taxon>
    </lineage>
</organism>
<evidence type="ECO:0000256" key="5">
    <source>
        <dbReference type="ARBA" id="ARBA00022840"/>
    </source>
</evidence>
<dbReference type="PROSITE" id="PS51193">
    <property type="entry name" value="HELICASE_ATP_BIND_2"/>
    <property type="match status" value="1"/>
</dbReference>
<dbReference type="InterPro" id="IPR006555">
    <property type="entry name" value="ATP-dep_Helicase_C"/>
</dbReference>
<gene>
    <name evidence="8" type="ORF">MNBD_GAMMA21-399</name>
</gene>
<dbReference type="SMART" id="SM00488">
    <property type="entry name" value="DEXDc2"/>
    <property type="match status" value="1"/>
</dbReference>
<keyword evidence="4" id="KW-0378">Hydrolase</keyword>
<dbReference type="GO" id="GO:0016818">
    <property type="term" value="F:hydrolase activity, acting on acid anhydrides, in phosphorus-containing anhydrides"/>
    <property type="evidence" value="ECO:0007669"/>
    <property type="project" value="InterPro"/>
</dbReference>
<dbReference type="PANTHER" id="PTHR11472:SF34">
    <property type="entry name" value="REGULATOR OF TELOMERE ELONGATION HELICASE 1"/>
    <property type="match status" value="1"/>
</dbReference>
<dbReference type="InterPro" id="IPR006554">
    <property type="entry name" value="Helicase-like_DEXD_c2"/>
</dbReference>
<evidence type="ECO:0000256" key="6">
    <source>
        <dbReference type="ARBA" id="ARBA00023204"/>
    </source>
</evidence>
<keyword evidence="1" id="KW-0411">Iron-sulfur</keyword>
<dbReference type="EMBL" id="UOFR01000063">
    <property type="protein sequence ID" value="VAW98735.1"/>
    <property type="molecule type" value="Genomic_DNA"/>
</dbReference>
<keyword evidence="5" id="KW-0067">ATP-binding</keyword>
<dbReference type="Pfam" id="PF00270">
    <property type="entry name" value="DEAD"/>
    <property type="match status" value="1"/>
</dbReference>
<dbReference type="SMART" id="SM00491">
    <property type="entry name" value="HELICc2"/>
    <property type="match status" value="1"/>
</dbReference>
<keyword evidence="2" id="KW-0547">Nucleotide-binding</keyword>
<dbReference type="InterPro" id="IPR014013">
    <property type="entry name" value="Helic_SF1/SF2_ATP-bd_DinG/Rad3"/>
</dbReference>
<keyword evidence="6" id="KW-0234">DNA repair</keyword>
<dbReference type="Pfam" id="PF13307">
    <property type="entry name" value="Helicase_C_2"/>
    <property type="match status" value="1"/>
</dbReference>
<proteinExistence type="predicted"/>
<dbReference type="InterPro" id="IPR027417">
    <property type="entry name" value="P-loop_NTPase"/>
</dbReference>
<keyword evidence="1" id="KW-0408">Iron</keyword>
<dbReference type="GO" id="GO:0003678">
    <property type="term" value="F:DNA helicase activity"/>
    <property type="evidence" value="ECO:0007669"/>
    <property type="project" value="InterPro"/>
</dbReference>
<evidence type="ECO:0000256" key="3">
    <source>
        <dbReference type="ARBA" id="ARBA00022763"/>
    </source>
</evidence>
<dbReference type="GO" id="GO:0051539">
    <property type="term" value="F:4 iron, 4 sulfur cluster binding"/>
    <property type="evidence" value="ECO:0007669"/>
    <property type="project" value="UniProtKB-KW"/>
</dbReference>
<dbReference type="AlphaFoldDB" id="A0A3B0ZYT6"/>
<dbReference type="GO" id="GO:0003676">
    <property type="term" value="F:nucleic acid binding"/>
    <property type="evidence" value="ECO:0007669"/>
    <property type="project" value="InterPro"/>
</dbReference>
<name>A0A3B0ZYT6_9ZZZZ</name>
<evidence type="ECO:0000259" key="7">
    <source>
        <dbReference type="PROSITE" id="PS51193"/>
    </source>
</evidence>
<evidence type="ECO:0000256" key="4">
    <source>
        <dbReference type="ARBA" id="ARBA00022801"/>
    </source>
</evidence>
<dbReference type="GO" id="GO:0006281">
    <property type="term" value="P:DNA repair"/>
    <property type="evidence" value="ECO:0007669"/>
    <property type="project" value="UniProtKB-KW"/>
</dbReference>
<keyword evidence="3" id="KW-0227">DNA damage</keyword>
<dbReference type="PANTHER" id="PTHR11472">
    <property type="entry name" value="DNA REPAIR DEAD HELICASE RAD3/XP-D SUBFAMILY MEMBER"/>
    <property type="match status" value="1"/>
</dbReference>
<keyword evidence="1" id="KW-0004">4Fe-4S</keyword>
<dbReference type="GO" id="GO:0005524">
    <property type="term" value="F:ATP binding"/>
    <property type="evidence" value="ECO:0007669"/>
    <property type="project" value="UniProtKB-KW"/>
</dbReference>
<keyword evidence="8" id="KW-0347">Helicase</keyword>
<evidence type="ECO:0000256" key="2">
    <source>
        <dbReference type="ARBA" id="ARBA00022741"/>
    </source>
</evidence>
<accession>A0A3B0ZYT6</accession>
<evidence type="ECO:0000313" key="8">
    <source>
        <dbReference type="EMBL" id="VAW98735.1"/>
    </source>
</evidence>
<dbReference type="InterPro" id="IPR011545">
    <property type="entry name" value="DEAD/DEAH_box_helicase_dom"/>
</dbReference>
<dbReference type="SUPFAM" id="SSF52540">
    <property type="entry name" value="P-loop containing nucleoside triphosphate hydrolases"/>
    <property type="match status" value="1"/>
</dbReference>
<dbReference type="Gene3D" id="3.40.50.300">
    <property type="entry name" value="P-loop containing nucleotide triphosphate hydrolases"/>
    <property type="match status" value="2"/>
</dbReference>